<accession>A0ABR3G449</accession>
<gene>
    <name evidence="1" type="ORF">Q9L58_010569</name>
</gene>
<dbReference type="EMBL" id="JBBBZM010000488">
    <property type="protein sequence ID" value="KAL0630586.1"/>
    <property type="molecule type" value="Genomic_DNA"/>
</dbReference>
<proteinExistence type="predicted"/>
<dbReference type="Proteomes" id="UP001447188">
    <property type="component" value="Unassembled WGS sequence"/>
</dbReference>
<evidence type="ECO:0000313" key="2">
    <source>
        <dbReference type="Proteomes" id="UP001447188"/>
    </source>
</evidence>
<comment type="caution">
    <text evidence="1">The sequence shown here is derived from an EMBL/GenBank/DDBJ whole genome shotgun (WGS) entry which is preliminary data.</text>
</comment>
<organism evidence="1 2">
    <name type="scientific">Discina gigas</name>
    <dbReference type="NCBI Taxonomy" id="1032678"/>
    <lineage>
        <taxon>Eukaryota</taxon>
        <taxon>Fungi</taxon>
        <taxon>Dikarya</taxon>
        <taxon>Ascomycota</taxon>
        <taxon>Pezizomycotina</taxon>
        <taxon>Pezizomycetes</taxon>
        <taxon>Pezizales</taxon>
        <taxon>Discinaceae</taxon>
        <taxon>Discina</taxon>
    </lineage>
</organism>
<sequence length="93" mass="10020">MSMIMKMKLVPGKTFKMMRMVWTVEVVLRLVRVLRELSLVLGGVLCGTEGVQGDAQGATDGSGDVVGGVEGIRVVLTPHDVKVRAVGLELLRE</sequence>
<protein>
    <submittedName>
        <fullName evidence="1">Uncharacterized protein</fullName>
    </submittedName>
</protein>
<keyword evidence="2" id="KW-1185">Reference proteome</keyword>
<feature type="non-terminal residue" evidence="1">
    <location>
        <position position="93"/>
    </location>
</feature>
<evidence type="ECO:0000313" key="1">
    <source>
        <dbReference type="EMBL" id="KAL0630586.1"/>
    </source>
</evidence>
<name>A0ABR3G449_9PEZI</name>
<reference evidence="1 2" key="1">
    <citation type="submission" date="2024-02" db="EMBL/GenBank/DDBJ databases">
        <title>Discinaceae phylogenomics.</title>
        <authorList>
            <person name="Dirks A.C."/>
            <person name="James T.Y."/>
        </authorList>
    </citation>
    <scope>NUCLEOTIDE SEQUENCE [LARGE SCALE GENOMIC DNA]</scope>
    <source>
        <strain evidence="1 2">ACD0624</strain>
    </source>
</reference>